<evidence type="ECO:0000259" key="12">
    <source>
        <dbReference type="PROSITE" id="PS50026"/>
    </source>
</evidence>
<dbReference type="PROSITE" id="PS01186">
    <property type="entry name" value="EGF_2"/>
    <property type="match status" value="1"/>
</dbReference>
<dbReference type="Pfam" id="PF08516">
    <property type="entry name" value="ADAM_CR"/>
    <property type="match status" value="1"/>
</dbReference>
<dbReference type="InterPro" id="IPR006586">
    <property type="entry name" value="ADAM_Cys-rich"/>
</dbReference>
<comment type="caution">
    <text evidence="9">Lacks conserved residue(s) required for the propagation of feature annotation.</text>
</comment>
<dbReference type="GO" id="GO:0006508">
    <property type="term" value="P:proteolysis"/>
    <property type="evidence" value="ECO:0007669"/>
    <property type="project" value="InterPro"/>
</dbReference>
<sequence>MDKAMFDHMGSEVGVATQKVVHIFGLINTMFSQLKVTVMLNSLEIWSEQDKIETNGDADEVLQRFLLWKRKEISQKATDITYLLLYKDHPDYVGATYHGMACNPSFTAGIALHPKTLAVEGFAIVLSQLLGINLGLAYDDIYNCFCPGSTCIMNPSAIRSQGIKVFSSCSVDEFKQLASQPELDCLRNTPETEFVVQPQGGSFCGNHLLEVPEQCDCGPPETCTHKKCCNPKDCTLINEAQCGTGPCCDKRTCMIAERGRLCRKSRDQCDFPEFCNGESESCAPDTKAADLEPCNNETAYCFGGVCRDPDRQCTDLFGKYAKGPNYVCAQEVNLQNDKFGNCHGRCTYSAIFCGKAVCYWNFAEVIQTEKYDVQYTYLGGHVCVSAHLRSPTGARDDTYVHDGTVCGSGQVCLQGDCKRVHVLRGTRECEADDKCQGHGICNNLGNCQCESGFAPPECDMTPSSPGGSMDDGFWLPFDKSTPLIFKRHGLQYKKVLLISFYILLPFLVVLAFMAVKRMIGKRLDKQNISKALEHKEEAFSRGSVNPDVIPGGNTDQNLTTVPGSFNSYSYYGNTDQNLTTVPGRFYNYSYHDNTDQNLTSVPGSFNGYSYYGNTDQNLTTVPGSFNGYSYQGAPYYRSIPGDGNDSQQP</sequence>
<dbReference type="InterPro" id="IPR024079">
    <property type="entry name" value="MetalloPept_cat_dom_sf"/>
</dbReference>
<dbReference type="PROSITE" id="PS50215">
    <property type="entry name" value="ADAM_MEPRO"/>
    <property type="match status" value="1"/>
</dbReference>
<dbReference type="CDD" id="cd04269">
    <property type="entry name" value="ZnMc_adamalysin_II_like"/>
    <property type="match status" value="1"/>
</dbReference>
<feature type="transmembrane region" description="Helical" evidence="11">
    <location>
        <begin position="495"/>
        <end position="515"/>
    </location>
</feature>
<dbReference type="InterPro" id="IPR001762">
    <property type="entry name" value="Disintegrin_dom"/>
</dbReference>
<keyword evidence="5 11" id="KW-1133">Transmembrane helix</keyword>
<feature type="disulfide bond" evidence="10">
    <location>
        <begin position="146"/>
        <end position="151"/>
    </location>
</feature>
<accession>A0A6P5QFC3</accession>
<dbReference type="SMART" id="SM00050">
    <property type="entry name" value="DISIN"/>
    <property type="match status" value="1"/>
</dbReference>
<evidence type="ECO:0000259" key="13">
    <source>
        <dbReference type="PROSITE" id="PS50214"/>
    </source>
</evidence>
<comment type="subcellular location">
    <subcellularLocation>
        <location evidence="1">Membrane</location>
        <topology evidence="1">Single-pass membrane protein</topology>
    </subcellularLocation>
</comment>
<dbReference type="GO" id="GO:0005886">
    <property type="term" value="C:plasma membrane"/>
    <property type="evidence" value="ECO:0007669"/>
    <property type="project" value="TreeGrafter"/>
</dbReference>
<dbReference type="GO" id="GO:0007339">
    <property type="term" value="P:binding of sperm to zona pellucida"/>
    <property type="evidence" value="ECO:0007669"/>
    <property type="project" value="TreeGrafter"/>
</dbReference>
<reference evidence="16" key="1">
    <citation type="submission" date="2025-08" db="UniProtKB">
        <authorList>
            <consortium name="RefSeq"/>
        </authorList>
    </citation>
    <scope>IDENTIFICATION</scope>
</reference>
<gene>
    <name evidence="16" type="primary">LOC110300542</name>
</gene>
<protein>
    <submittedName>
        <fullName evidence="16">A disintegrin and metallopeptidase domain 3 isoform X3</fullName>
    </submittedName>
</protein>
<organism evidence="15 16">
    <name type="scientific">Mus caroli</name>
    <name type="common">Ryukyu mouse</name>
    <name type="synonym">Ricefield mouse</name>
    <dbReference type="NCBI Taxonomy" id="10089"/>
    <lineage>
        <taxon>Eukaryota</taxon>
        <taxon>Metazoa</taxon>
        <taxon>Chordata</taxon>
        <taxon>Craniata</taxon>
        <taxon>Vertebrata</taxon>
        <taxon>Euteleostomi</taxon>
        <taxon>Mammalia</taxon>
        <taxon>Eutheria</taxon>
        <taxon>Euarchontoglires</taxon>
        <taxon>Glires</taxon>
        <taxon>Rodentia</taxon>
        <taxon>Myomorpha</taxon>
        <taxon>Muroidea</taxon>
        <taxon>Muridae</taxon>
        <taxon>Murinae</taxon>
        <taxon>Mus</taxon>
        <taxon>Mus</taxon>
    </lineage>
</organism>
<proteinExistence type="predicted"/>
<evidence type="ECO:0000256" key="7">
    <source>
        <dbReference type="ARBA" id="ARBA00023157"/>
    </source>
</evidence>
<dbReference type="Gene3D" id="4.10.70.10">
    <property type="entry name" value="Disintegrin domain"/>
    <property type="match status" value="1"/>
</dbReference>
<keyword evidence="2 9" id="KW-0245">EGF-like domain</keyword>
<dbReference type="SUPFAM" id="SSF57552">
    <property type="entry name" value="Blood coagulation inhibitor (disintegrin)"/>
    <property type="match status" value="1"/>
</dbReference>
<dbReference type="PANTHER" id="PTHR11905:SF26">
    <property type="entry name" value="A DISINTEGRIN AND METALLOPEPTIDASE DOMAIN 3"/>
    <property type="match status" value="1"/>
</dbReference>
<dbReference type="RefSeq" id="XP_021026416.1">
    <property type="nucleotide sequence ID" value="XM_021170757.1"/>
</dbReference>
<keyword evidence="6 11" id="KW-0472">Membrane</keyword>
<dbReference type="PANTHER" id="PTHR11905">
    <property type="entry name" value="ADAM A DISINTEGRIN AND METALLOPROTEASE DOMAIN"/>
    <property type="match status" value="1"/>
</dbReference>
<keyword evidence="15" id="KW-1185">Reference proteome</keyword>
<evidence type="ECO:0000313" key="16">
    <source>
        <dbReference type="RefSeq" id="XP_021026416.1"/>
    </source>
</evidence>
<dbReference type="GO" id="GO:0004222">
    <property type="term" value="F:metalloendopeptidase activity"/>
    <property type="evidence" value="ECO:0007669"/>
    <property type="project" value="InterPro"/>
</dbReference>
<dbReference type="Pfam" id="PF01421">
    <property type="entry name" value="Reprolysin"/>
    <property type="match status" value="1"/>
</dbReference>
<evidence type="ECO:0000259" key="14">
    <source>
        <dbReference type="PROSITE" id="PS50215"/>
    </source>
</evidence>
<dbReference type="PROSITE" id="PS50214">
    <property type="entry name" value="DISINTEGRIN_2"/>
    <property type="match status" value="1"/>
</dbReference>
<keyword evidence="4" id="KW-0732">Signal</keyword>
<dbReference type="GO" id="GO:0007155">
    <property type="term" value="P:cell adhesion"/>
    <property type="evidence" value="ECO:0007669"/>
    <property type="project" value="TreeGrafter"/>
</dbReference>
<dbReference type="PROSITE" id="PS50026">
    <property type="entry name" value="EGF_3"/>
    <property type="match status" value="1"/>
</dbReference>
<feature type="disulfide bond" evidence="9">
    <location>
        <begin position="449"/>
        <end position="458"/>
    </location>
</feature>
<evidence type="ECO:0000313" key="15">
    <source>
        <dbReference type="Proteomes" id="UP000515126"/>
    </source>
</evidence>
<dbReference type="InterPro" id="IPR000742">
    <property type="entry name" value="EGF"/>
</dbReference>
<evidence type="ECO:0000256" key="1">
    <source>
        <dbReference type="ARBA" id="ARBA00004167"/>
    </source>
</evidence>
<evidence type="ECO:0000256" key="4">
    <source>
        <dbReference type="ARBA" id="ARBA00022729"/>
    </source>
</evidence>
<dbReference type="Pfam" id="PF00200">
    <property type="entry name" value="Disintegrin"/>
    <property type="match status" value="1"/>
</dbReference>
<dbReference type="FunFam" id="4.10.70.10:FF:000001">
    <property type="entry name" value="Disintegrin and metalloproteinase domain-containing protein 22"/>
    <property type="match status" value="1"/>
</dbReference>
<evidence type="ECO:0000256" key="11">
    <source>
        <dbReference type="SAM" id="Phobius"/>
    </source>
</evidence>
<name>A0A6P5QFC3_MUSCR</name>
<dbReference type="AlphaFoldDB" id="A0A6P5QFC3"/>
<dbReference type="GO" id="GO:0008584">
    <property type="term" value="P:male gonad development"/>
    <property type="evidence" value="ECO:0007669"/>
    <property type="project" value="TreeGrafter"/>
</dbReference>
<feature type="domain" description="Peptidase M12B" evidence="14">
    <location>
        <begin position="1"/>
        <end position="190"/>
    </location>
</feature>
<dbReference type="GeneID" id="110300542"/>
<dbReference type="SUPFAM" id="SSF55486">
    <property type="entry name" value="Metalloproteases ('zincins'), catalytic domain"/>
    <property type="match status" value="1"/>
</dbReference>
<evidence type="ECO:0000256" key="10">
    <source>
        <dbReference type="PROSITE-ProRule" id="PRU00276"/>
    </source>
</evidence>
<dbReference type="InterPro" id="IPR013111">
    <property type="entry name" value="EGF_extracell"/>
</dbReference>
<keyword evidence="7 9" id="KW-1015">Disulfide bond</keyword>
<evidence type="ECO:0000256" key="2">
    <source>
        <dbReference type="ARBA" id="ARBA00022536"/>
    </source>
</evidence>
<dbReference type="SMART" id="SM00608">
    <property type="entry name" value="ACR"/>
    <property type="match status" value="1"/>
</dbReference>
<evidence type="ECO:0000256" key="8">
    <source>
        <dbReference type="PROSITE-ProRule" id="PRU00068"/>
    </source>
</evidence>
<evidence type="ECO:0000256" key="6">
    <source>
        <dbReference type="ARBA" id="ARBA00023136"/>
    </source>
</evidence>
<dbReference type="InterPro" id="IPR001590">
    <property type="entry name" value="Peptidase_M12B"/>
</dbReference>
<evidence type="ECO:0000256" key="5">
    <source>
        <dbReference type="ARBA" id="ARBA00022989"/>
    </source>
</evidence>
<dbReference type="InterPro" id="IPR036436">
    <property type="entry name" value="Disintegrin_dom_sf"/>
</dbReference>
<feature type="disulfide bond" evidence="8">
    <location>
        <begin position="262"/>
        <end position="282"/>
    </location>
</feature>
<evidence type="ECO:0000256" key="9">
    <source>
        <dbReference type="PROSITE-ProRule" id="PRU00076"/>
    </source>
</evidence>
<dbReference type="InterPro" id="IPR034027">
    <property type="entry name" value="Reprolysin_adamalysin"/>
</dbReference>
<evidence type="ECO:0000256" key="3">
    <source>
        <dbReference type="ARBA" id="ARBA00022692"/>
    </source>
</evidence>
<feature type="domain" description="Disintegrin" evidence="13">
    <location>
        <begin position="201"/>
        <end position="290"/>
    </location>
</feature>
<dbReference type="Gene3D" id="3.40.390.10">
    <property type="entry name" value="Collagenase (Catalytic Domain)"/>
    <property type="match status" value="1"/>
</dbReference>
<dbReference type="Proteomes" id="UP000515126">
    <property type="component" value="Chromosome 8"/>
</dbReference>
<dbReference type="Pfam" id="PF07974">
    <property type="entry name" value="EGF_2"/>
    <property type="match status" value="1"/>
</dbReference>
<feature type="domain" description="EGF-like" evidence="12">
    <location>
        <begin position="425"/>
        <end position="459"/>
    </location>
</feature>
<keyword evidence="3 11" id="KW-0812">Transmembrane</keyword>